<evidence type="ECO:0000313" key="2">
    <source>
        <dbReference type="EMBL" id="PTU32874.1"/>
    </source>
</evidence>
<feature type="domain" description="Hda lid" evidence="1">
    <location>
        <begin position="155"/>
        <end position="219"/>
    </location>
</feature>
<accession>A0A2T5MJY1</accession>
<dbReference type="GO" id="GO:0032297">
    <property type="term" value="P:negative regulation of DNA-templated DNA replication initiation"/>
    <property type="evidence" value="ECO:0007669"/>
    <property type="project" value="InterPro"/>
</dbReference>
<gene>
    <name evidence="2" type="primary">hda</name>
    <name evidence="2" type="ORF">CJD38_01810</name>
</gene>
<reference evidence="2 3" key="1">
    <citation type="submission" date="2018-04" db="EMBL/GenBank/DDBJ databases">
        <title>Novel species isolated from glacier.</title>
        <authorList>
            <person name="Liu Q."/>
            <person name="Xin Y.-H."/>
        </authorList>
    </citation>
    <scope>NUCLEOTIDE SEQUENCE [LARGE SCALE GENOMIC DNA]</scope>
    <source>
        <strain evidence="2 3">GT1R17</strain>
    </source>
</reference>
<evidence type="ECO:0000259" key="1">
    <source>
        <dbReference type="Pfam" id="PF22688"/>
    </source>
</evidence>
<comment type="caution">
    <text evidence="2">The sequence shown here is derived from an EMBL/GenBank/DDBJ whole genome shotgun (WGS) entry which is preliminary data.</text>
</comment>
<dbReference type="Gene3D" id="3.40.50.300">
    <property type="entry name" value="P-loop containing nucleotide triphosphate hydrolases"/>
    <property type="match status" value="1"/>
</dbReference>
<dbReference type="NCBIfam" id="TIGR03420">
    <property type="entry name" value="DnaA_homol_Hda"/>
    <property type="match status" value="1"/>
</dbReference>
<sequence>MKGQQLPLSVQLRESASFDTFYVGPNELAVNALRELGSAVLIYGALASGRTHLLQAVARERRCPYLPLQDLREMGPDALEGLDQSAVLCLDDLDAVSDDRDWSMALLRLLDARRSANKVTVLSANAAPDRANIALPDLRTRLTLCAVFGLKPLDDNDRETLLRERARARGLEMPVEVSAWLMKHLPRDAGSLLSALDQLDRAALSAKRRLTVPFVQTVLAQTQL</sequence>
<dbReference type="PANTHER" id="PTHR30050">
    <property type="entry name" value="CHROMOSOMAL REPLICATION INITIATOR PROTEIN DNAA"/>
    <property type="match status" value="1"/>
</dbReference>
<keyword evidence="3" id="KW-1185">Reference proteome</keyword>
<dbReference type="SUPFAM" id="SSF52540">
    <property type="entry name" value="P-loop containing nucleoside triphosphate hydrolases"/>
    <property type="match status" value="1"/>
</dbReference>
<dbReference type="InterPro" id="IPR017788">
    <property type="entry name" value="Hda"/>
</dbReference>
<dbReference type="InterPro" id="IPR027417">
    <property type="entry name" value="P-loop_NTPase"/>
</dbReference>
<dbReference type="RefSeq" id="WP_107938583.1">
    <property type="nucleotide sequence ID" value="NZ_QANS01000001.1"/>
</dbReference>
<dbReference type="Proteomes" id="UP000244248">
    <property type="component" value="Unassembled WGS sequence"/>
</dbReference>
<dbReference type="EMBL" id="QANS01000001">
    <property type="protein sequence ID" value="PTU32874.1"/>
    <property type="molecule type" value="Genomic_DNA"/>
</dbReference>
<proteinExistence type="predicted"/>
<dbReference type="InterPro" id="IPR055199">
    <property type="entry name" value="Hda_lid"/>
</dbReference>
<protein>
    <submittedName>
        <fullName evidence="2">DnaA regulatory inactivator Hda</fullName>
    </submittedName>
</protein>
<dbReference type="Pfam" id="PF22688">
    <property type="entry name" value="Hda_lid"/>
    <property type="match status" value="1"/>
</dbReference>
<dbReference type="OrthoDB" id="9784878at2"/>
<dbReference type="AlphaFoldDB" id="A0A2T5MJY1"/>
<dbReference type="GO" id="GO:0006270">
    <property type="term" value="P:DNA replication initiation"/>
    <property type="evidence" value="ECO:0007669"/>
    <property type="project" value="TreeGrafter"/>
</dbReference>
<dbReference type="PANTHER" id="PTHR30050:SF5">
    <property type="entry name" value="DNAA REGULATORY INACTIVATOR HDA"/>
    <property type="match status" value="1"/>
</dbReference>
<dbReference type="Gene3D" id="1.10.8.60">
    <property type="match status" value="1"/>
</dbReference>
<evidence type="ECO:0000313" key="3">
    <source>
        <dbReference type="Proteomes" id="UP000244248"/>
    </source>
</evidence>
<name>A0A2T5MJY1_9GAMM</name>
<organism evidence="2 3">
    <name type="scientific">Stenotrophobium rhamnosiphilum</name>
    <dbReference type="NCBI Taxonomy" id="2029166"/>
    <lineage>
        <taxon>Bacteria</taxon>
        <taxon>Pseudomonadati</taxon>
        <taxon>Pseudomonadota</taxon>
        <taxon>Gammaproteobacteria</taxon>
        <taxon>Nevskiales</taxon>
        <taxon>Nevskiaceae</taxon>
        <taxon>Stenotrophobium</taxon>
    </lineage>
</organism>